<proteinExistence type="predicted"/>
<feature type="region of interest" description="Disordered" evidence="1">
    <location>
        <begin position="1"/>
        <end position="37"/>
    </location>
</feature>
<evidence type="ECO:0000313" key="3">
    <source>
        <dbReference type="Proteomes" id="UP000182841"/>
    </source>
</evidence>
<name>A0A1H9T0H7_9ACTN</name>
<dbReference type="Proteomes" id="UP000182841">
    <property type="component" value="Unassembled WGS sequence"/>
</dbReference>
<reference evidence="3" key="1">
    <citation type="submission" date="2016-10" db="EMBL/GenBank/DDBJ databases">
        <authorList>
            <person name="Varghese N."/>
            <person name="Submissions S."/>
        </authorList>
    </citation>
    <scope>NUCLEOTIDE SEQUENCE [LARGE SCALE GENOMIC DNA]</scope>
    <source>
        <strain evidence="3">CGMCC 4.6825</strain>
    </source>
</reference>
<protein>
    <submittedName>
        <fullName evidence="2">Uncharacterized protein</fullName>
    </submittedName>
</protein>
<accession>A0A1H9T0H7</accession>
<dbReference type="AlphaFoldDB" id="A0A1H9T0H7"/>
<dbReference type="EMBL" id="FOGO01000005">
    <property type="protein sequence ID" value="SER90577.1"/>
    <property type="molecule type" value="Genomic_DNA"/>
</dbReference>
<evidence type="ECO:0000313" key="2">
    <source>
        <dbReference type="EMBL" id="SER90577.1"/>
    </source>
</evidence>
<organism evidence="2 3">
    <name type="scientific">Streptomyces qinglanensis</name>
    <dbReference type="NCBI Taxonomy" id="943816"/>
    <lineage>
        <taxon>Bacteria</taxon>
        <taxon>Bacillati</taxon>
        <taxon>Actinomycetota</taxon>
        <taxon>Actinomycetes</taxon>
        <taxon>Kitasatosporales</taxon>
        <taxon>Streptomycetaceae</taxon>
        <taxon>Streptomyces</taxon>
    </lineage>
</organism>
<gene>
    <name evidence="2" type="ORF">SAMN05421870_105233</name>
</gene>
<sequence length="64" mass="6349">MTLLRTTALPTACDTGGRSGRPTAGQRPTGTRLLPVPGRATGAVRASLACTGPVAAAPRHGAAR</sequence>
<evidence type="ECO:0000256" key="1">
    <source>
        <dbReference type="SAM" id="MobiDB-lite"/>
    </source>
</evidence>
<keyword evidence="3" id="KW-1185">Reference proteome</keyword>